<protein>
    <submittedName>
        <fullName evidence="1">Choice-of-anchor B domain-containing protein</fullName>
    </submittedName>
</protein>
<sequence length="450" mass="50183">MVTPYYTDKYGLIYVKPFYLMKKILLIIVFALIAFSCSEQPTADKQENKQEEAIAKQQGCLEESTDIEYPCKNVELVSRVSANDLLGDRLNDIWGWTDPQTGKEYALVALTDRVTFVDISTPSDPAVVGTLPESVDGSSTSSVAFHDDNEAENKSAWRDLKVYQNHAYIVSDGQPHGLQVFDLTRLRGISNPPKTFSEDLHYTDFGNAHNIAINKESGFAYVVGSDRFGGGLYMLDLSTPKDPQLVGHHQDQTVGTTSPGYVHDTQCVMYDGPDTDYAGQELCFNASESHFMISDVSDKQAPVTVAKSTYPGNEYAHQGWLTEDQRYFLLDDELDEYRNNIVTQTYIWDLQDLDNPKLIGTYESAQTSIDHNQYVKGDMTYQANYTAGLRILSLSNVGDGKLKEVAYFDTYPAGDGPNFDGAWSNYPFFESGLVIVSDVSNGLFVLDPKL</sequence>
<dbReference type="EMBL" id="VNHY01000002">
    <property type="protein sequence ID" value="TYP93822.1"/>
    <property type="molecule type" value="Genomic_DNA"/>
</dbReference>
<dbReference type="AlphaFoldDB" id="A0A5D3YJT4"/>
<keyword evidence="2" id="KW-1185">Reference proteome</keyword>
<comment type="caution">
    <text evidence="1">The sequence shown here is derived from an EMBL/GenBank/DDBJ whole genome shotgun (WGS) entry which is preliminary data.</text>
</comment>
<dbReference type="PANTHER" id="PTHR38787:SF3">
    <property type="entry name" value="REGULATORY P DOMAIN-CONTAINING PROTEIN"/>
    <property type="match status" value="1"/>
</dbReference>
<dbReference type="InterPro" id="IPR013211">
    <property type="entry name" value="LVIVD"/>
</dbReference>
<accession>A0A5D3YJT4</accession>
<proteinExistence type="predicted"/>
<dbReference type="NCBIfam" id="TIGR04312">
    <property type="entry name" value="choice_anch_B"/>
    <property type="match status" value="1"/>
</dbReference>
<dbReference type="SUPFAM" id="SSF75011">
    <property type="entry name" value="3-carboxy-cis,cis-mucoante lactonizing enzyme"/>
    <property type="match status" value="1"/>
</dbReference>
<evidence type="ECO:0000313" key="1">
    <source>
        <dbReference type="EMBL" id="TYP93822.1"/>
    </source>
</evidence>
<dbReference type="InterPro" id="IPR027589">
    <property type="entry name" value="Choice_anch_B"/>
</dbReference>
<dbReference type="PANTHER" id="PTHR38787">
    <property type="entry name" value="REGULATORY P DOMAIN-CONTAINING PROTEIN"/>
    <property type="match status" value="1"/>
</dbReference>
<dbReference type="GO" id="GO:0005576">
    <property type="term" value="C:extracellular region"/>
    <property type="evidence" value="ECO:0007669"/>
    <property type="project" value="TreeGrafter"/>
</dbReference>
<evidence type="ECO:0000313" key="2">
    <source>
        <dbReference type="Proteomes" id="UP000324595"/>
    </source>
</evidence>
<gene>
    <name evidence="1" type="ORF">LX73_1535</name>
</gene>
<name>A0A5D3YJT4_9BACT</name>
<dbReference type="Pfam" id="PF08309">
    <property type="entry name" value="LVIVD"/>
    <property type="match status" value="2"/>
</dbReference>
<reference evidence="1 2" key="1">
    <citation type="submission" date="2019-07" db="EMBL/GenBank/DDBJ databases">
        <title>Genomic Encyclopedia of Archaeal and Bacterial Type Strains, Phase II (KMG-II): from individual species to whole genera.</title>
        <authorList>
            <person name="Goeker M."/>
        </authorList>
    </citation>
    <scope>NUCLEOTIDE SEQUENCE [LARGE SCALE GENOMIC DNA]</scope>
    <source>
        <strain evidence="1 2">DSM 21935</strain>
    </source>
</reference>
<dbReference type="Proteomes" id="UP000324595">
    <property type="component" value="Unassembled WGS sequence"/>
</dbReference>
<organism evidence="1 2">
    <name type="scientific">Fodinibius salinus</name>
    <dbReference type="NCBI Taxonomy" id="860790"/>
    <lineage>
        <taxon>Bacteria</taxon>
        <taxon>Pseudomonadati</taxon>
        <taxon>Balneolota</taxon>
        <taxon>Balneolia</taxon>
        <taxon>Balneolales</taxon>
        <taxon>Balneolaceae</taxon>
        <taxon>Fodinibius</taxon>
    </lineage>
</organism>